<evidence type="ECO:0000313" key="3">
    <source>
        <dbReference type="Proteomes" id="UP000001353"/>
    </source>
</evidence>
<dbReference type="SUPFAM" id="SSF110849">
    <property type="entry name" value="ParB/Sulfiredoxin"/>
    <property type="match status" value="1"/>
</dbReference>
<sequence length="355" mass="38737">MSKRRVFDIDFDDAAVPEVSEQPSETRRGPMAAAITENADALGVRQQAEAAIRAENDRLAHEYVALKKNGQIVGLVATDKISATKLLRDRSDQRDAELDELKASIQAVGLSNPIHVEEVETGFELIQGFRRLSAYRELLAETGDEKYAAIPATLQARGAQVEHLYRRMVDENLVRRDISFAEMAQLAMSYGGRTGQTIGYAGDPVDVLFASAGRQKRSYIRHFSYLLKGIGDALRFPEAIPRATGLSLVKLMDGHPRFAGQLRAMLEGHPDRDAAAELSLLRGAIAAGAAKPKKAKATAPKTSARTTIKLNRPEGTARCTAAAGKFEVLLDRDFGAVDPRRLELAARAFLDALKD</sequence>
<dbReference type="AlphaFoldDB" id="F7ZM10"/>
<evidence type="ECO:0000259" key="1">
    <source>
        <dbReference type="SMART" id="SM00470"/>
    </source>
</evidence>
<dbReference type="EMBL" id="CP002624">
    <property type="protein sequence ID" value="AEI96347.1"/>
    <property type="molecule type" value="Genomic_DNA"/>
</dbReference>
<protein>
    <submittedName>
        <fullName evidence="2">ParB-like nuclease</fullName>
    </submittedName>
</protein>
<dbReference type="GO" id="GO:0005694">
    <property type="term" value="C:chromosome"/>
    <property type="evidence" value="ECO:0007669"/>
    <property type="project" value="TreeGrafter"/>
</dbReference>
<reference evidence="2 3" key="1">
    <citation type="journal article" date="2011" name="BMC Genomics">
        <title>Comparative genome analysis and genome-guided physiological analysis of Roseobacter litoralis.</title>
        <authorList>
            <person name="Kalhoefer D."/>
            <person name="Thole S."/>
            <person name="Voget S."/>
            <person name="Lehmann R."/>
            <person name="Liesegang H."/>
            <person name="Wollher A."/>
            <person name="Daniel R."/>
            <person name="Simon M."/>
            <person name="Brinkhoff T."/>
        </authorList>
    </citation>
    <scope>NUCLEOTIDE SEQUENCE [LARGE SCALE GENOMIC DNA]</scope>
    <source>
        <strain evidence="3">ATCC 49566 / DSM 6996 / JCM 21268 / NBRC 15278 / OCh 149</strain>
    </source>
</reference>
<dbReference type="HOGENOM" id="CLU_791974_0_0_5"/>
<keyword evidence="2" id="KW-0614">Plasmid</keyword>
<keyword evidence="3" id="KW-1185">Reference proteome</keyword>
<accession>F7ZM10</accession>
<organism evidence="2 3">
    <name type="scientific">Roseobacter litoralis (strain ATCC 49566 / DSM 6996 / JCM 21268 / NBRC 15278 / OCh 149)</name>
    <dbReference type="NCBI Taxonomy" id="391595"/>
    <lineage>
        <taxon>Bacteria</taxon>
        <taxon>Pseudomonadati</taxon>
        <taxon>Pseudomonadota</taxon>
        <taxon>Alphaproteobacteria</taxon>
        <taxon>Rhodobacterales</taxon>
        <taxon>Roseobacteraceae</taxon>
        <taxon>Roseobacter</taxon>
    </lineage>
</organism>
<gene>
    <name evidence="2" type="ordered locus">RLO149_p940020</name>
</gene>
<dbReference type="PANTHER" id="PTHR33375:SF1">
    <property type="entry name" value="CHROMOSOME-PARTITIONING PROTEIN PARB-RELATED"/>
    <property type="match status" value="1"/>
</dbReference>
<proteinExistence type="predicted"/>
<dbReference type="Gene3D" id="3.90.1530.30">
    <property type="match status" value="1"/>
</dbReference>
<evidence type="ECO:0000313" key="2">
    <source>
        <dbReference type="EMBL" id="AEI96347.1"/>
    </source>
</evidence>
<dbReference type="RefSeq" id="WP_013984557.1">
    <property type="nucleotide sequence ID" value="NC_015741.1"/>
</dbReference>
<dbReference type="InterPro" id="IPR036086">
    <property type="entry name" value="ParB/Sulfiredoxin_sf"/>
</dbReference>
<dbReference type="SMART" id="SM00470">
    <property type="entry name" value="ParB"/>
    <property type="match status" value="1"/>
</dbReference>
<dbReference type="InterPro" id="IPR003115">
    <property type="entry name" value="ParB_N"/>
</dbReference>
<name>F7ZM10_ROSLO</name>
<dbReference type="InterPro" id="IPR050336">
    <property type="entry name" value="Chromosome_partition/occlusion"/>
</dbReference>
<dbReference type="Pfam" id="PF02195">
    <property type="entry name" value="ParB_N"/>
    <property type="match status" value="1"/>
</dbReference>
<geneLocation type="plasmid" evidence="2 3">
    <name>pRLO149_94</name>
</geneLocation>
<dbReference type="Proteomes" id="UP000001353">
    <property type="component" value="Plasmid pRLO149_94"/>
</dbReference>
<feature type="domain" description="ParB-like N-terminal" evidence="1">
    <location>
        <begin position="74"/>
        <end position="173"/>
    </location>
</feature>
<dbReference type="PANTHER" id="PTHR33375">
    <property type="entry name" value="CHROMOSOME-PARTITIONING PROTEIN PARB-RELATED"/>
    <property type="match status" value="1"/>
</dbReference>
<dbReference type="OrthoDB" id="7656008at2"/>
<dbReference type="KEGG" id="rli:RLO149_p940020"/>
<dbReference type="GO" id="GO:0007059">
    <property type="term" value="P:chromosome segregation"/>
    <property type="evidence" value="ECO:0007669"/>
    <property type="project" value="TreeGrafter"/>
</dbReference>